<dbReference type="Proteomes" id="UP001372834">
    <property type="component" value="Unassembled WGS sequence"/>
</dbReference>
<gene>
    <name evidence="2" type="ORF">RUM43_008190</name>
</gene>
<proteinExistence type="predicted"/>
<name>A0AAN8P6Z9_POLSC</name>
<comment type="caution">
    <text evidence="2">The sequence shown here is derived from an EMBL/GenBank/DDBJ whole genome shotgun (WGS) entry which is preliminary data.</text>
</comment>
<feature type="region of interest" description="Disordered" evidence="1">
    <location>
        <begin position="1"/>
        <end position="213"/>
    </location>
</feature>
<sequence length="346" mass="38878">MSESVVENQTNNSTDTSHTEENDKKDKPVRKSKVRLSLAERAARESQEILKSMGIKDSGDDSGKRRTRSSTKPPVEPAPSPPKRERKTPAPKADKKETPAKGGKGGRGRGRKGSKKDEDEEEENNKDHTNEEKEDSKIDKKETNDNGTKEDEKMDVDEAKPQEEKTEENGQLENDTKENDQESLDKNKEDGEKEATTDMKREDGDNKTTTKEINNATEVAAVESSQPPPAEADKFFPPGAKGRLCGTRKEWCPDCMQIEGIQKRMKQGQNLPDGKIYNVTSYLLSGSSCERVCSPQSKQHFCPKEREVIEKAIRWPRDITSFLADLLWDPKSNSRRTAQTCTCPHK</sequence>
<feature type="compositionally biased region" description="Polar residues" evidence="1">
    <location>
        <begin position="1"/>
        <end position="16"/>
    </location>
</feature>
<evidence type="ECO:0000313" key="3">
    <source>
        <dbReference type="Proteomes" id="UP001372834"/>
    </source>
</evidence>
<feature type="compositionally biased region" description="Basic and acidic residues" evidence="1">
    <location>
        <begin position="125"/>
        <end position="210"/>
    </location>
</feature>
<accession>A0AAN8P6Z9</accession>
<evidence type="ECO:0000313" key="2">
    <source>
        <dbReference type="EMBL" id="KAK6639914.1"/>
    </source>
</evidence>
<protein>
    <submittedName>
        <fullName evidence="2">Uncharacterized protein</fullName>
    </submittedName>
</protein>
<feature type="compositionally biased region" description="Basic residues" evidence="1">
    <location>
        <begin position="104"/>
        <end position="114"/>
    </location>
</feature>
<reference evidence="2 3" key="1">
    <citation type="submission" date="2023-10" db="EMBL/GenBank/DDBJ databases">
        <title>Genomes of two closely related lineages of the louse Polyplax serrata with different host specificities.</title>
        <authorList>
            <person name="Martinu J."/>
            <person name="Tarabai H."/>
            <person name="Stefka J."/>
            <person name="Hypsa V."/>
        </authorList>
    </citation>
    <scope>NUCLEOTIDE SEQUENCE [LARGE SCALE GENOMIC DNA]</scope>
    <source>
        <strain evidence="2">HR10_N</strain>
    </source>
</reference>
<organism evidence="2 3">
    <name type="scientific">Polyplax serrata</name>
    <name type="common">Common mouse louse</name>
    <dbReference type="NCBI Taxonomy" id="468196"/>
    <lineage>
        <taxon>Eukaryota</taxon>
        <taxon>Metazoa</taxon>
        <taxon>Ecdysozoa</taxon>
        <taxon>Arthropoda</taxon>
        <taxon>Hexapoda</taxon>
        <taxon>Insecta</taxon>
        <taxon>Pterygota</taxon>
        <taxon>Neoptera</taxon>
        <taxon>Paraneoptera</taxon>
        <taxon>Psocodea</taxon>
        <taxon>Troctomorpha</taxon>
        <taxon>Phthiraptera</taxon>
        <taxon>Anoplura</taxon>
        <taxon>Polyplacidae</taxon>
        <taxon>Polyplax</taxon>
    </lineage>
</organism>
<evidence type="ECO:0000256" key="1">
    <source>
        <dbReference type="SAM" id="MobiDB-lite"/>
    </source>
</evidence>
<feature type="compositionally biased region" description="Basic and acidic residues" evidence="1">
    <location>
        <begin position="17"/>
        <end position="26"/>
    </location>
</feature>
<dbReference type="EMBL" id="JAWJWE010000003">
    <property type="protein sequence ID" value="KAK6639914.1"/>
    <property type="molecule type" value="Genomic_DNA"/>
</dbReference>
<dbReference type="AlphaFoldDB" id="A0AAN8P6Z9"/>